<evidence type="ECO:0000313" key="6">
    <source>
        <dbReference type="EMBL" id="ERT69090.1"/>
    </source>
</evidence>
<dbReference type="PANTHER" id="PTHR35936">
    <property type="entry name" value="MEMBRANE-BOUND LYTIC MUREIN TRANSGLYCOSYLASE F"/>
    <property type="match status" value="1"/>
</dbReference>
<comment type="subcellular location">
    <subcellularLocation>
        <location evidence="1">Cell envelope</location>
    </subcellularLocation>
</comment>
<protein>
    <recommendedName>
        <fullName evidence="5">Solute-binding protein family 3/N-terminal domain-containing protein</fullName>
    </recommendedName>
</protein>
<dbReference type="Gene3D" id="3.40.190.10">
    <property type="entry name" value="Periplasmic binding protein-like II"/>
    <property type="match status" value="2"/>
</dbReference>
<dbReference type="AlphaFoldDB" id="U7VC32"/>
<evidence type="ECO:0000313" key="7">
    <source>
        <dbReference type="Proteomes" id="UP000017081"/>
    </source>
</evidence>
<evidence type="ECO:0000256" key="1">
    <source>
        <dbReference type="ARBA" id="ARBA00004196"/>
    </source>
</evidence>
<name>U7VC32_9FUSO</name>
<dbReference type="eggNOG" id="COG0834">
    <property type="taxonomic scope" value="Bacteria"/>
</dbReference>
<dbReference type="GO" id="GO:0030313">
    <property type="term" value="C:cell envelope"/>
    <property type="evidence" value="ECO:0007669"/>
    <property type="project" value="UniProtKB-SubCell"/>
</dbReference>
<keyword evidence="7" id="KW-1185">Reference proteome</keyword>
<evidence type="ECO:0000256" key="4">
    <source>
        <dbReference type="RuleBase" id="RU003744"/>
    </source>
</evidence>
<organism evidence="6 7">
    <name type="scientific">Cetobacterium somerae ATCC BAA-474</name>
    <dbReference type="NCBI Taxonomy" id="1319815"/>
    <lineage>
        <taxon>Bacteria</taxon>
        <taxon>Fusobacteriati</taxon>
        <taxon>Fusobacteriota</taxon>
        <taxon>Fusobacteriia</taxon>
        <taxon>Fusobacteriales</taxon>
        <taxon>Fusobacteriaceae</taxon>
        <taxon>Cetobacterium</taxon>
    </lineage>
</organism>
<comment type="similarity">
    <text evidence="2 4">Belongs to the bacterial solute-binding protein 3 family.</text>
</comment>
<evidence type="ECO:0000256" key="2">
    <source>
        <dbReference type="ARBA" id="ARBA00010333"/>
    </source>
</evidence>
<dbReference type="Pfam" id="PF00497">
    <property type="entry name" value="SBP_bac_3"/>
    <property type="match status" value="1"/>
</dbReference>
<dbReference type="Proteomes" id="UP000017081">
    <property type="component" value="Unassembled WGS sequence"/>
</dbReference>
<comment type="caution">
    <text evidence="6">The sequence shown here is derived from an EMBL/GenBank/DDBJ whole genome shotgun (WGS) entry which is preliminary data.</text>
</comment>
<dbReference type="InterPro" id="IPR001638">
    <property type="entry name" value="Solute-binding_3/MltF_N"/>
</dbReference>
<dbReference type="HOGENOM" id="CLU_019602_18_2_0"/>
<gene>
    <name evidence="6" type="ORF">HMPREF0202_01057</name>
</gene>
<keyword evidence="3" id="KW-0732">Signal</keyword>
<dbReference type="SUPFAM" id="SSF53850">
    <property type="entry name" value="Periplasmic binding protein-like II"/>
    <property type="match status" value="1"/>
</dbReference>
<dbReference type="SMART" id="SM00062">
    <property type="entry name" value="PBPb"/>
    <property type="match status" value="1"/>
</dbReference>
<accession>U7VC32</accession>
<dbReference type="EMBL" id="AXZF01000038">
    <property type="protein sequence ID" value="ERT69090.1"/>
    <property type="molecule type" value="Genomic_DNA"/>
</dbReference>
<proteinExistence type="inferred from homology"/>
<reference evidence="6 7" key="1">
    <citation type="submission" date="2013-08" db="EMBL/GenBank/DDBJ databases">
        <authorList>
            <person name="Weinstock G."/>
            <person name="Sodergren E."/>
            <person name="Wylie T."/>
            <person name="Fulton L."/>
            <person name="Fulton R."/>
            <person name="Fronick C."/>
            <person name="O'Laughlin M."/>
            <person name="Godfrey J."/>
            <person name="Miner T."/>
            <person name="Herter B."/>
            <person name="Appelbaum E."/>
            <person name="Cordes M."/>
            <person name="Lek S."/>
            <person name="Wollam A."/>
            <person name="Pepin K.H."/>
            <person name="Palsikar V.B."/>
            <person name="Mitreva M."/>
            <person name="Wilson R.K."/>
        </authorList>
    </citation>
    <scope>NUCLEOTIDE SEQUENCE [LARGE SCALE GENOMIC DNA]</scope>
    <source>
        <strain evidence="6 7">ATCC BAA-474</strain>
    </source>
</reference>
<feature type="domain" description="Solute-binding protein family 3/N-terminal" evidence="5">
    <location>
        <begin position="26"/>
        <end position="244"/>
    </location>
</feature>
<dbReference type="PROSITE" id="PS01039">
    <property type="entry name" value="SBP_BACTERIAL_3"/>
    <property type="match status" value="1"/>
</dbReference>
<dbReference type="PATRIC" id="fig|1319815.3.peg.1014"/>
<sequence>MEGIIMKKIITLIMASVLSVSLFAEKLYVGTNAEFVPYEYLENGKLTGFDVELMELIGQKAGYEIVWKDMSFDGLIPALQTGKIDAIIAGMSQTTERQKAVDFSNPYLYFKSEHLVLVNNKSSLNNKEELKNKIVGVQLGSLQEEFATKLGANVRPYNSFLGALMDLENNKIDGVIIADKTGYEYLKSMKTLKTLDKITDNYPGASIALKKGSLEKVEKINKILENLKNTDEYNNLVIKYFPEKNN</sequence>
<evidence type="ECO:0000259" key="5">
    <source>
        <dbReference type="SMART" id="SM00062"/>
    </source>
</evidence>
<dbReference type="InterPro" id="IPR018313">
    <property type="entry name" value="SBP_3_CS"/>
</dbReference>
<dbReference type="STRING" id="1319815.HMPREF0202_01057"/>
<evidence type="ECO:0000256" key="3">
    <source>
        <dbReference type="ARBA" id="ARBA00022729"/>
    </source>
</evidence>
<dbReference type="PANTHER" id="PTHR35936:SF17">
    <property type="entry name" value="ARGININE-BINDING EXTRACELLULAR PROTEIN ARTP"/>
    <property type="match status" value="1"/>
</dbReference>